<evidence type="ECO:0000259" key="6">
    <source>
        <dbReference type="Pfam" id="PF02897"/>
    </source>
</evidence>
<dbReference type="SUPFAM" id="SSF53474">
    <property type="entry name" value="alpha/beta-Hydrolases"/>
    <property type="match status" value="1"/>
</dbReference>
<dbReference type="PRINTS" id="PR00862">
    <property type="entry name" value="PROLIGOPTASE"/>
</dbReference>
<name>A0ABZ0UQ53_9RICK</name>
<comment type="similarity">
    <text evidence="1">Belongs to the peptidase S9A family.</text>
</comment>
<dbReference type="InterPro" id="IPR023302">
    <property type="entry name" value="Pept_S9A_N"/>
</dbReference>
<dbReference type="Gene3D" id="3.40.50.1820">
    <property type="entry name" value="alpha/beta hydrolase"/>
    <property type="match status" value="1"/>
</dbReference>
<gene>
    <name evidence="7" type="ORF">Bandiella_01298</name>
</gene>
<keyword evidence="3" id="KW-0378">Hydrolase</keyword>
<evidence type="ECO:0000256" key="2">
    <source>
        <dbReference type="ARBA" id="ARBA00022670"/>
    </source>
</evidence>
<dbReference type="InterPro" id="IPR051543">
    <property type="entry name" value="Serine_Peptidase_S9A"/>
</dbReference>
<feature type="domain" description="Peptidase S9 prolyl oligopeptidase catalytic" evidence="5">
    <location>
        <begin position="483"/>
        <end position="692"/>
    </location>
</feature>
<dbReference type="InterPro" id="IPR029058">
    <property type="entry name" value="AB_hydrolase_fold"/>
</dbReference>
<evidence type="ECO:0000256" key="1">
    <source>
        <dbReference type="ARBA" id="ARBA00005228"/>
    </source>
</evidence>
<evidence type="ECO:0000313" key="7">
    <source>
        <dbReference type="EMBL" id="WPX97154.1"/>
    </source>
</evidence>
<dbReference type="Pfam" id="PF02897">
    <property type="entry name" value="Peptidase_S9_N"/>
    <property type="match status" value="1"/>
</dbReference>
<dbReference type="PANTHER" id="PTHR11757:SF19">
    <property type="entry name" value="PROLYL ENDOPEPTIDASE-LIKE"/>
    <property type="match status" value="1"/>
</dbReference>
<keyword evidence="8" id="KW-1185">Reference proteome</keyword>
<proteinExistence type="inferred from homology"/>
<dbReference type="EMBL" id="CP110820">
    <property type="protein sequence ID" value="WPX97154.1"/>
    <property type="molecule type" value="Genomic_DNA"/>
</dbReference>
<evidence type="ECO:0000313" key="8">
    <source>
        <dbReference type="Proteomes" id="UP001327219"/>
    </source>
</evidence>
<evidence type="ECO:0000256" key="4">
    <source>
        <dbReference type="ARBA" id="ARBA00022825"/>
    </source>
</evidence>
<dbReference type="InterPro" id="IPR002470">
    <property type="entry name" value="Peptidase_S9A"/>
</dbReference>
<dbReference type="Gene3D" id="2.130.10.120">
    <property type="entry name" value="Prolyl oligopeptidase, N-terminal domain"/>
    <property type="match status" value="1"/>
</dbReference>
<keyword evidence="4" id="KW-0720">Serine protease</keyword>
<dbReference type="Proteomes" id="UP001327219">
    <property type="component" value="Chromosome"/>
</dbReference>
<protein>
    <submittedName>
        <fullName evidence="7">S9 family peptidase</fullName>
    </submittedName>
</protein>
<accession>A0ABZ0UQ53</accession>
<feature type="domain" description="Peptidase S9A N-terminal" evidence="6">
    <location>
        <begin position="31"/>
        <end position="420"/>
    </location>
</feature>
<reference evidence="7 8" key="1">
    <citation type="submission" date="2022-11" db="EMBL/GenBank/DDBJ databases">
        <title>Host association and intracellularity evolved multiple times independently in the Rickettsiales.</title>
        <authorList>
            <person name="Castelli M."/>
            <person name="Nardi T."/>
            <person name="Gammuto L."/>
            <person name="Bellinzona G."/>
            <person name="Sabaneyeva E."/>
            <person name="Potekhin A."/>
            <person name="Serra V."/>
            <person name="Petroni G."/>
            <person name="Sassera D."/>
        </authorList>
    </citation>
    <scope>NUCLEOTIDE SEQUENCE [LARGE SCALE GENOMIC DNA]</scope>
    <source>
        <strain evidence="7 8">NDG2</strain>
    </source>
</reference>
<dbReference type="InterPro" id="IPR001375">
    <property type="entry name" value="Peptidase_S9_cat"/>
</dbReference>
<organism evidence="7 8">
    <name type="scientific">Candidatus Bandiella euplotis</name>
    <dbReference type="NCBI Taxonomy" id="1664265"/>
    <lineage>
        <taxon>Bacteria</taxon>
        <taxon>Pseudomonadati</taxon>
        <taxon>Pseudomonadota</taxon>
        <taxon>Alphaproteobacteria</taxon>
        <taxon>Rickettsiales</taxon>
        <taxon>Candidatus Midichloriaceae</taxon>
        <taxon>Candidatus Bandiella</taxon>
    </lineage>
</organism>
<dbReference type="SUPFAM" id="SSF50993">
    <property type="entry name" value="Peptidase/esterase 'gauge' domain"/>
    <property type="match status" value="1"/>
</dbReference>
<evidence type="ECO:0000256" key="3">
    <source>
        <dbReference type="ARBA" id="ARBA00022801"/>
    </source>
</evidence>
<keyword evidence="2" id="KW-0645">Protease</keyword>
<dbReference type="Pfam" id="PF00326">
    <property type="entry name" value="Peptidase_S9"/>
    <property type="match status" value="1"/>
</dbReference>
<dbReference type="PANTHER" id="PTHR11757">
    <property type="entry name" value="PROTEASE FAMILY S9A OLIGOPEPTIDASE"/>
    <property type="match status" value="1"/>
</dbReference>
<sequence>MLRSPKRLMTRIMRKSAHIPLIPPIAKKTSTKSEHANPDCYSWLRDEGYPKVENEEILHYLKEENDYAEMVLSSKDALIKDIYNEIKGRIKEDDSTVPVKKGEYFYYSYIKEGMEYWVHARKYKSLDANEEVILNENKLACDLDYCKIIGIKVSPNHKFMTYALDKLGNEMFEIYIKNLELGNLLTETIPNTFGQVVWHENNLGFFYVPASENWRAKKVYYHTLGTDYKNDQLLYEEKDATYSVSIEKTTDSNYLIITTQSKEENECYYIDLMQDDFTLKLFAPRQKSHLYSISSHEGKFYVLTNDMGKNFRIAAVDDPDKKWLDFIPYAKERYIRDFKLYQNHMVVTSSSNKNGLFDVEIVDLRSNASKNLAFPDSSYDVDVVFTTHEAESFRFHYSSLKTPKIVKEHCFESGEEFVLKTDEIPSGFNSDEYEVERLYAKSRDGKAVPISLIYRKDKFKKDGTNQLYLYGYGSYGYAVPLMFRRSIFSLLDRGFVYAISHIRGGDDLGYEWYESAKFLTKKNTFYDFIDSAEYLAKQGYTKEGEITIAGGSAGGMLIGFCINDKPELFKNAVAHVPFVDVLNTMLDANLPLTPGEFKEWGNPMEKEFYDYIKSYSPYDNVKKQKYPNLFVTAGLSDPRVTYWEPAKWVAKLRADKTDDNIIVLITNMDAGHAGKSGRYSYLWEIAKEYAFLI</sequence>
<evidence type="ECO:0000259" key="5">
    <source>
        <dbReference type="Pfam" id="PF00326"/>
    </source>
</evidence>